<protein>
    <submittedName>
        <fullName evidence="8">Efflux RND transporter periplasmic adaptor subunit</fullName>
    </submittedName>
</protein>
<evidence type="ECO:0000313" key="9">
    <source>
        <dbReference type="Proteomes" id="UP000477911"/>
    </source>
</evidence>
<dbReference type="InterPro" id="IPR058625">
    <property type="entry name" value="MdtA-like_BSH"/>
</dbReference>
<evidence type="ECO:0000259" key="5">
    <source>
        <dbReference type="Pfam" id="PF25876"/>
    </source>
</evidence>
<dbReference type="PANTHER" id="PTHR30469">
    <property type="entry name" value="MULTIDRUG RESISTANCE PROTEIN MDTA"/>
    <property type="match status" value="1"/>
</dbReference>
<dbReference type="Proteomes" id="UP000477911">
    <property type="component" value="Unassembled WGS sequence"/>
</dbReference>
<dbReference type="SUPFAM" id="SSF111369">
    <property type="entry name" value="HlyD-like secretion proteins"/>
    <property type="match status" value="1"/>
</dbReference>
<dbReference type="InterPro" id="IPR058627">
    <property type="entry name" value="MdtA-like_C"/>
</dbReference>
<evidence type="ECO:0000259" key="7">
    <source>
        <dbReference type="Pfam" id="PF25967"/>
    </source>
</evidence>
<feature type="domain" description="Multidrug resistance protein MdtA-like C-terminal permuted SH3" evidence="7">
    <location>
        <begin position="289"/>
        <end position="348"/>
    </location>
</feature>
<feature type="signal peptide" evidence="4">
    <location>
        <begin position="1"/>
        <end position="19"/>
    </location>
</feature>
<keyword evidence="3" id="KW-0813">Transport</keyword>
<name>A0A6L7G3L2_9RHOB</name>
<feature type="domain" description="Multidrug resistance protein MdtA-like alpha-helical hairpin" evidence="5">
    <location>
        <begin position="103"/>
        <end position="171"/>
    </location>
</feature>
<keyword evidence="9" id="KW-1185">Reference proteome</keyword>
<accession>A0A6L7G3L2</accession>
<dbReference type="RefSeq" id="WP_160893974.1">
    <property type="nucleotide sequence ID" value="NZ_WUMU01000007.1"/>
</dbReference>
<comment type="similarity">
    <text evidence="2">Belongs to the membrane fusion protein (MFP) (TC 8.A.1) family.</text>
</comment>
<sequence>MKAPMTLALLALLALPAQADTRAESGTDTGAAATPRPVISEIVTADPTRERAFPGEVEAAHETDLAFQTVGRIATLPVQVGDRVQKGQVLATLDRVTLQQDVDAAQAALSSAQAQADYARTSWERTQSLKARNIASQSDLESARASYDSAAASVTSAQADLDSAQDALDYATLTAPSDGIILTRPVEVGTVVASGTTVLTLADLTGREAVIDVPAEFLSVLPPDAVFTLRRQEGDAETARATLRLVEPVADDRLRGRTLRLRIAEGPGLPAFRIGSLVRATYAVTGEEVITLPKSAIAGTPDAPSVWRVTPGSRAVQAVTVTLGAPLGTRVEIRSGIAVGDEVVTRGAGSLKAGQIVGAREE</sequence>
<dbReference type="Gene3D" id="1.10.287.470">
    <property type="entry name" value="Helix hairpin bin"/>
    <property type="match status" value="1"/>
</dbReference>
<evidence type="ECO:0000259" key="6">
    <source>
        <dbReference type="Pfam" id="PF25917"/>
    </source>
</evidence>
<evidence type="ECO:0000313" key="8">
    <source>
        <dbReference type="EMBL" id="MXN18036.1"/>
    </source>
</evidence>
<comment type="subcellular location">
    <subcellularLocation>
        <location evidence="1">Cell envelope</location>
    </subcellularLocation>
</comment>
<evidence type="ECO:0000256" key="4">
    <source>
        <dbReference type="SAM" id="SignalP"/>
    </source>
</evidence>
<dbReference type="Pfam" id="PF25876">
    <property type="entry name" value="HH_MFP_RND"/>
    <property type="match status" value="1"/>
</dbReference>
<evidence type="ECO:0000256" key="2">
    <source>
        <dbReference type="ARBA" id="ARBA00009477"/>
    </source>
</evidence>
<dbReference type="Gene3D" id="2.40.50.100">
    <property type="match status" value="1"/>
</dbReference>
<dbReference type="Gene3D" id="2.40.30.170">
    <property type="match status" value="1"/>
</dbReference>
<dbReference type="Pfam" id="PF25917">
    <property type="entry name" value="BSH_RND"/>
    <property type="match status" value="1"/>
</dbReference>
<dbReference type="Gene3D" id="2.40.420.20">
    <property type="match status" value="1"/>
</dbReference>
<dbReference type="PANTHER" id="PTHR30469:SF15">
    <property type="entry name" value="HLYD FAMILY OF SECRETION PROTEINS"/>
    <property type="match status" value="1"/>
</dbReference>
<evidence type="ECO:0000256" key="1">
    <source>
        <dbReference type="ARBA" id="ARBA00004196"/>
    </source>
</evidence>
<feature type="chain" id="PRO_5027033047" evidence="4">
    <location>
        <begin position="20"/>
        <end position="362"/>
    </location>
</feature>
<reference evidence="8 9" key="1">
    <citation type="submission" date="2019-12" db="EMBL/GenBank/DDBJ databases">
        <authorList>
            <person name="Li M."/>
        </authorList>
    </citation>
    <scope>NUCLEOTIDE SEQUENCE [LARGE SCALE GENOMIC DNA]</scope>
    <source>
        <strain evidence="8 9">GBMRC 2024</strain>
    </source>
</reference>
<keyword evidence="4" id="KW-0732">Signal</keyword>
<dbReference type="InterPro" id="IPR058624">
    <property type="entry name" value="MdtA-like_HH"/>
</dbReference>
<proteinExistence type="inferred from homology"/>
<dbReference type="AlphaFoldDB" id="A0A6L7G3L2"/>
<dbReference type="InterPro" id="IPR006143">
    <property type="entry name" value="RND_pump_MFP"/>
</dbReference>
<dbReference type="Pfam" id="PF25967">
    <property type="entry name" value="RND-MFP_C"/>
    <property type="match status" value="1"/>
</dbReference>
<gene>
    <name evidence="8" type="ORF">GR170_09330</name>
</gene>
<dbReference type="EMBL" id="WUMU01000007">
    <property type="protein sequence ID" value="MXN18036.1"/>
    <property type="molecule type" value="Genomic_DNA"/>
</dbReference>
<organism evidence="8 9">
    <name type="scientific">Pseudooceanicola albus</name>
    <dbReference type="NCBI Taxonomy" id="2692189"/>
    <lineage>
        <taxon>Bacteria</taxon>
        <taxon>Pseudomonadati</taxon>
        <taxon>Pseudomonadota</taxon>
        <taxon>Alphaproteobacteria</taxon>
        <taxon>Rhodobacterales</taxon>
        <taxon>Paracoccaceae</taxon>
        <taxon>Pseudooceanicola</taxon>
    </lineage>
</organism>
<evidence type="ECO:0000256" key="3">
    <source>
        <dbReference type="ARBA" id="ARBA00022448"/>
    </source>
</evidence>
<dbReference type="NCBIfam" id="TIGR01730">
    <property type="entry name" value="RND_mfp"/>
    <property type="match status" value="1"/>
</dbReference>
<comment type="caution">
    <text evidence="8">The sequence shown here is derived from an EMBL/GenBank/DDBJ whole genome shotgun (WGS) entry which is preliminary data.</text>
</comment>
<feature type="domain" description="Multidrug resistance protein MdtA-like barrel-sandwich hybrid" evidence="6">
    <location>
        <begin position="68"/>
        <end position="197"/>
    </location>
</feature>
<dbReference type="GO" id="GO:1990281">
    <property type="term" value="C:efflux pump complex"/>
    <property type="evidence" value="ECO:0007669"/>
    <property type="project" value="TreeGrafter"/>
</dbReference>
<dbReference type="GO" id="GO:0015562">
    <property type="term" value="F:efflux transmembrane transporter activity"/>
    <property type="evidence" value="ECO:0007669"/>
    <property type="project" value="TreeGrafter"/>
</dbReference>